<keyword evidence="2" id="KW-1185">Reference proteome</keyword>
<proteinExistence type="predicted"/>
<dbReference type="EMBL" id="VUJX02000003">
    <property type="protein sequence ID" value="KAL0939991.1"/>
    <property type="molecule type" value="Genomic_DNA"/>
</dbReference>
<evidence type="ECO:0000313" key="1">
    <source>
        <dbReference type="EMBL" id="KAL0939991.1"/>
    </source>
</evidence>
<comment type="caution">
    <text evidence="1">The sequence shown here is derived from an EMBL/GenBank/DDBJ whole genome shotgun (WGS) entry which is preliminary data.</text>
</comment>
<name>A0ACC3Z7D6_COLTU</name>
<reference evidence="1 2" key="1">
    <citation type="journal article" date="2020" name="Phytopathology">
        <title>Genome Sequence Resources of Colletotrichum truncatum, C. plurivorum, C. musicola, and C. sojae: Four Species Pathogenic to Soybean (Glycine max).</title>
        <authorList>
            <person name="Rogerio F."/>
            <person name="Boufleur T.R."/>
            <person name="Ciampi-Guillardi M."/>
            <person name="Sukno S.A."/>
            <person name="Thon M.R."/>
            <person name="Massola Junior N.S."/>
            <person name="Baroncelli R."/>
        </authorList>
    </citation>
    <scope>NUCLEOTIDE SEQUENCE [LARGE SCALE GENOMIC DNA]</scope>
    <source>
        <strain evidence="1 2">CMES1059</strain>
    </source>
</reference>
<gene>
    <name evidence="1" type="ORF">CTRU02_206601</name>
</gene>
<organism evidence="1 2">
    <name type="scientific">Colletotrichum truncatum</name>
    <name type="common">Anthracnose fungus</name>
    <name type="synonym">Colletotrichum capsici</name>
    <dbReference type="NCBI Taxonomy" id="5467"/>
    <lineage>
        <taxon>Eukaryota</taxon>
        <taxon>Fungi</taxon>
        <taxon>Dikarya</taxon>
        <taxon>Ascomycota</taxon>
        <taxon>Pezizomycotina</taxon>
        <taxon>Sordariomycetes</taxon>
        <taxon>Hypocreomycetidae</taxon>
        <taxon>Glomerellales</taxon>
        <taxon>Glomerellaceae</taxon>
        <taxon>Colletotrichum</taxon>
        <taxon>Colletotrichum truncatum species complex</taxon>
    </lineage>
</organism>
<protein>
    <submittedName>
        <fullName evidence="1">Uncharacterized protein</fullName>
    </submittedName>
</protein>
<accession>A0ACC3Z7D6</accession>
<dbReference type="Proteomes" id="UP000805649">
    <property type="component" value="Unassembled WGS sequence"/>
</dbReference>
<evidence type="ECO:0000313" key="2">
    <source>
        <dbReference type="Proteomes" id="UP000805649"/>
    </source>
</evidence>
<sequence>MSIQTGLAQDTEQLDEKIMTLSQEAVMFADAADKAAQRGRERLEEMKRIIRMADQNRYKELVLEAEMEAQIAEAKAKIARIAADRAVKRAKANKRVAVAHANRRDRPKRKEAATTKVCEYCNRAFTRNDECRRHLRDKEYPKYFPHITDNEERILLACIDAP</sequence>